<sequence>MKTRMTLAAAAAAIALLALAGCSSSPSSDTSTPAAETSSTPTPSAAAGADSTGTADIATASSSLGEIVVDGKGMTVYYYTVDTANSGKSACTGACEPLWPAVVSASTTPVVEGVTGTVGTITGVAGGNQITIDGRPIYTFADDKKPGDVSGQGFGGIWFAVSPDGAEISGSGGGSTPAASGAGY</sequence>
<protein>
    <recommendedName>
        <fullName evidence="5">Lipoprotein with Yx(FWY)xxD motif</fullName>
    </recommendedName>
</protein>
<dbReference type="InterPro" id="IPR005297">
    <property type="entry name" value="Lipoprotein_repeat"/>
</dbReference>
<dbReference type="RefSeq" id="WP_259508208.1">
    <property type="nucleotide sequence ID" value="NZ_JANLCM010000002.1"/>
</dbReference>
<evidence type="ECO:0000313" key="4">
    <source>
        <dbReference type="Proteomes" id="UP001165584"/>
    </source>
</evidence>
<dbReference type="Proteomes" id="UP001165584">
    <property type="component" value="Unassembled WGS sequence"/>
</dbReference>
<evidence type="ECO:0008006" key="5">
    <source>
        <dbReference type="Google" id="ProtNLM"/>
    </source>
</evidence>
<feature type="region of interest" description="Disordered" evidence="1">
    <location>
        <begin position="27"/>
        <end position="51"/>
    </location>
</feature>
<dbReference type="PANTHER" id="PTHR39335">
    <property type="entry name" value="BLL4220 PROTEIN"/>
    <property type="match status" value="1"/>
</dbReference>
<evidence type="ECO:0000313" key="3">
    <source>
        <dbReference type="EMBL" id="MCS5718871.1"/>
    </source>
</evidence>
<dbReference type="EMBL" id="JANLCM010000002">
    <property type="protein sequence ID" value="MCS5718871.1"/>
    <property type="molecule type" value="Genomic_DNA"/>
</dbReference>
<reference evidence="3" key="1">
    <citation type="submission" date="2022-08" db="EMBL/GenBank/DDBJ databases">
        <authorList>
            <person name="Deng Y."/>
            <person name="Han X.-F."/>
            <person name="Zhang Y.-Q."/>
        </authorList>
    </citation>
    <scope>NUCLEOTIDE SEQUENCE</scope>
    <source>
        <strain evidence="3">CPCC 205763</strain>
    </source>
</reference>
<gene>
    <name evidence="3" type="ORF">N1027_12065</name>
</gene>
<proteinExistence type="predicted"/>
<organism evidence="3 4">
    <name type="scientific">Herbiconiux aconitum</name>
    <dbReference type="NCBI Taxonomy" id="2970913"/>
    <lineage>
        <taxon>Bacteria</taxon>
        <taxon>Bacillati</taxon>
        <taxon>Actinomycetota</taxon>
        <taxon>Actinomycetes</taxon>
        <taxon>Micrococcales</taxon>
        <taxon>Microbacteriaceae</taxon>
        <taxon>Herbiconiux</taxon>
    </lineage>
</organism>
<name>A0ABT2GRM3_9MICO</name>
<dbReference type="PROSITE" id="PS51257">
    <property type="entry name" value="PROKAR_LIPOPROTEIN"/>
    <property type="match status" value="1"/>
</dbReference>
<comment type="caution">
    <text evidence="3">The sequence shown here is derived from an EMBL/GenBank/DDBJ whole genome shotgun (WGS) entry which is preliminary data.</text>
</comment>
<dbReference type="Pfam" id="PF03640">
    <property type="entry name" value="Lipoprotein_15"/>
    <property type="match status" value="2"/>
</dbReference>
<keyword evidence="4" id="KW-1185">Reference proteome</keyword>
<accession>A0ABT2GRM3</accession>
<feature type="chain" id="PRO_5047293751" description="Lipoprotein with Yx(FWY)xxD motif" evidence="2">
    <location>
        <begin position="21"/>
        <end position="184"/>
    </location>
</feature>
<dbReference type="PANTHER" id="PTHR39335:SF1">
    <property type="entry name" value="BLL4220 PROTEIN"/>
    <property type="match status" value="1"/>
</dbReference>
<evidence type="ECO:0000256" key="2">
    <source>
        <dbReference type="SAM" id="SignalP"/>
    </source>
</evidence>
<evidence type="ECO:0000256" key="1">
    <source>
        <dbReference type="SAM" id="MobiDB-lite"/>
    </source>
</evidence>
<keyword evidence="2" id="KW-0732">Signal</keyword>
<feature type="signal peptide" evidence="2">
    <location>
        <begin position="1"/>
        <end position="20"/>
    </location>
</feature>